<dbReference type="OMA" id="GRVRMYY"/>
<keyword evidence="1" id="KW-0812">Transmembrane</keyword>
<dbReference type="Gramene" id="EER89098">
    <property type="protein sequence ID" value="EER89098"/>
    <property type="gene ID" value="SORBI_3010G014700"/>
</dbReference>
<name>A0A921Q119_SORBI</name>
<comment type="caution">
    <text evidence="2">The sequence shown here is derived from an EMBL/GenBank/DDBJ whole genome shotgun (WGS) entry which is preliminary data.</text>
</comment>
<protein>
    <submittedName>
        <fullName evidence="2">Uncharacterized protein</fullName>
    </submittedName>
</protein>
<evidence type="ECO:0000256" key="1">
    <source>
        <dbReference type="SAM" id="Phobius"/>
    </source>
</evidence>
<keyword evidence="1" id="KW-1133">Transmembrane helix</keyword>
<gene>
    <name evidence="2" type="ORF">BDA96_10G017300</name>
</gene>
<organism evidence="2 3">
    <name type="scientific">Sorghum bicolor</name>
    <name type="common">Sorghum</name>
    <name type="synonym">Sorghum vulgare</name>
    <dbReference type="NCBI Taxonomy" id="4558"/>
    <lineage>
        <taxon>Eukaryota</taxon>
        <taxon>Viridiplantae</taxon>
        <taxon>Streptophyta</taxon>
        <taxon>Embryophyta</taxon>
        <taxon>Tracheophyta</taxon>
        <taxon>Spermatophyta</taxon>
        <taxon>Magnoliopsida</taxon>
        <taxon>Liliopsida</taxon>
        <taxon>Poales</taxon>
        <taxon>Poaceae</taxon>
        <taxon>PACMAD clade</taxon>
        <taxon>Panicoideae</taxon>
        <taxon>Andropogonodae</taxon>
        <taxon>Andropogoneae</taxon>
        <taxon>Sorghinae</taxon>
        <taxon>Sorghum</taxon>
    </lineage>
</organism>
<reference evidence="2" key="1">
    <citation type="journal article" date="2019" name="BMC Genomics">
        <title>A new reference genome for Sorghum bicolor reveals high levels of sequence similarity between sweet and grain genotypes: implications for the genetics of sugar metabolism.</title>
        <authorList>
            <person name="Cooper E.A."/>
            <person name="Brenton Z.W."/>
            <person name="Flinn B.S."/>
            <person name="Jenkins J."/>
            <person name="Shu S."/>
            <person name="Flowers D."/>
            <person name="Luo F."/>
            <person name="Wang Y."/>
            <person name="Xia P."/>
            <person name="Barry K."/>
            <person name="Daum C."/>
            <person name="Lipzen A."/>
            <person name="Yoshinaga Y."/>
            <person name="Schmutz J."/>
            <person name="Saski C."/>
            <person name="Vermerris W."/>
            <person name="Kresovich S."/>
        </authorList>
    </citation>
    <scope>NUCLEOTIDE SEQUENCE</scope>
</reference>
<dbReference type="PANTHER" id="PTHR36480">
    <property type="entry name" value="OS06G0118900 PROTEIN-RELATED"/>
    <property type="match status" value="1"/>
</dbReference>
<reference evidence="2" key="2">
    <citation type="submission" date="2020-10" db="EMBL/GenBank/DDBJ databases">
        <authorList>
            <person name="Cooper E.A."/>
            <person name="Brenton Z.W."/>
            <person name="Flinn B.S."/>
            <person name="Jenkins J."/>
            <person name="Shu S."/>
            <person name="Flowers D."/>
            <person name="Luo F."/>
            <person name="Wang Y."/>
            <person name="Xia P."/>
            <person name="Barry K."/>
            <person name="Daum C."/>
            <person name="Lipzen A."/>
            <person name="Yoshinaga Y."/>
            <person name="Schmutz J."/>
            <person name="Saski C."/>
            <person name="Vermerris W."/>
            <person name="Kresovich S."/>
        </authorList>
    </citation>
    <scope>NUCLEOTIDE SEQUENCE</scope>
</reference>
<feature type="transmembrane region" description="Helical" evidence="1">
    <location>
        <begin position="20"/>
        <end position="40"/>
    </location>
</feature>
<evidence type="ECO:0000313" key="2">
    <source>
        <dbReference type="EMBL" id="KAG0512480.1"/>
    </source>
</evidence>
<proteinExistence type="predicted"/>
<dbReference type="Proteomes" id="UP000807115">
    <property type="component" value="Chromosome 10"/>
</dbReference>
<dbReference type="AlphaFoldDB" id="A0A921Q119"/>
<dbReference type="PANTHER" id="PTHR36480:SF10">
    <property type="entry name" value="LATE EMBRYOGENESIS ABUNDANT PROTEIN LEA-2 SUBGROUP DOMAIN-CONTAINING PROTEIN"/>
    <property type="match status" value="1"/>
</dbReference>
<evidence type="ECO:0000313" key="3">
    <source>
        <dbReference type="Proteomes" id="UP000807115"/>
    </source>
</evidence>
<dbReference type="EMBL" id="CM027689">
    <property type="protein sequence ID" value="KAG0512480.1"/>
    <property type="molecule type" value="Genomic_DNA"/>
</dbReference>
<keyword evidence="1" id="KW-0472">Membrane</keyword>
<sequence length="219" mass="24550">MTADGEEGSEKSKFRWLDAARYAVAAAVTVLIMAVIVNAVKVVLRPDSLQLSVDKGSISTTTTQSPSPQLEQALVMELKLRAQNPSGRVRMYYVGVIGYLFDNTTSASVSSDPMYDCIAYLQLKDMAVVQQEAVDNSLRLTVKRKQMDPSYFDKLYNGSRISDMTLRLDGDLITEVTSELNKTRRTTYYCEELLVDGKGDDEAFKYRQDAICKQRRALN</sequence>
<accession>A0A921Q119</accession>